<dbReference type="PROSITE" id="PS51737">
    <property type="entry name" value="RECOMBINASE_DNA_BIND"/>
    <property type="match status" value="1"/>
</dbReference>
<comment type="caution">
    <text evidence="7">The sequence shown here is derived from an EMBL/GenBank/DDBJ whole genome shotgun (WGS) entry which is preliminary data.</text>
</comment>
<evidence type="ECO:0000256" key="5">
    <source>
        <dbReference type="SAM" id="Coils"/>
    </source>
</evidence>
<dbReference type="GO" id="GO:0015074">
    <property type="term" value="P:DNA integration"/>
    <property type="evidence" value="ECO:0007669"/>
    <property type="project" value="UniProtKB-KW"/>
</dbReference>
<dbReference type="InterPro" id="IPR038109">
    <property type="entry name" value="DNA_bind_recomb_sf"/>
</dbReference>
<accession>A0AAW9KK00</accession>
<evidence type="ECO:0000256" key="2">
    <source>
        <dbReference type="ARBA" id="ARBA00023125"/>
    </source>
</evidence>
<evidence type="ECO:0000256" key="1">
    <source>
        <dbReference type="ARBA" id="ARBA00022908"/>
    </source>
</evidence>
<proteinExistence type="predicted"/>
<protein>
    <recommendedName>
        <fullName evidence="6">Recombinase domain-containing protein</fullName>
    </recommendedName>
</protein>
<dbReference type="RefSeq" id="WP_322378949.1">
    <property type="nucleotide sequence ID" value="NZ_WNUN01000012.1"/>
</dbReference>
<keyword evidence="1" id="KW-0229">DNA integration</keyword>
<dbReference type="Pfam" id="PF07508">
    <property type="entry name" value="Recombinase"/>
    <property type="match status" value="1"/>
</dbReference>
<dbReference type="GO" id="GO:0000150">
    <property type="term" value="F:DNA strand exchange activity"/>
    <property type="evidence" value="ECO:0007669"/>
    <property type="project" value="InterPro"/>
</dbReference>
<feature type="domain" description="Recombinase" evidence="6">
    <location>
        <begin position="176"/>
        <end position="287"/>
    </location>
</feature>
<dbReference type="PANTHER" id="PTHR30461">
    <property type="entry name" value="DNA-INVERTASE FROM LAMBDOID PROPHAGE"/>
    <property type="match status" value="1"/>
</dbReference>
<dbReference type="GO" id="GO:0003677">
    <property type="term" value="F:DNA binding"/>
    <property type="evidence" value="ECO:0007669"/>
    <property type="project" value="UniProtKB-KW"/>
</dbReference>
<dbReference type="AlphaFoldDB" id="A0AAW9KK00"/>
<feature type="coiled-coil region" evidence="5">
    <location>
        <begin position="405"/>
        <end position="432"/>
    </location>
</feature>
<dbReference type="Gene3D" id="3.40.50.1390">
    <property type="entry name" value="Resolvase, N-terminal catalytic domain"/>
    <property type="match status" value="1"/>
</dbReference>
<dbReference type="InterPro" id="IPR050639">
    <property type="entry name" value="SSR_resolvase"/>
</dbReference>
<organism evidence="7 8">
    <name type="scientific">Clostridium perfringens</name>
    <dbReference type="NCBI Taxonomy" id="1502"/>
    <lineage>
        <taxon>Bacteria</taxon>
        <taxon>Bacillati</taxon>
        <taxon>Bacillota</taxon>
        <taxon>Clostridia</taxon>
        <taxon>Eubacteriales</taxon>
        <taxon>Clostridiaceae</taxon>
        <taxon>Clostridium</taxon>
    </lineage>
</organism>
<feature type="active site" description="O-(5'-phospho-DNA)-serine intermediate" evidence="4">
    <location>
        <position position="16"/>
    </location>
</feature>
<dbReference type="Pfam" id="PF00239">
    <property type="entry name" value="Resolvase"/>
    <property type="match status" value="1"/>
</dbReference>
<name>A0AAW9KK00_CLOPF</name>
<evidence type="ECO:0000256" key="3">
    <source>
        <dbReference type="ARBA" id="ARBA00023172"/>
    </source>
</evidence>
<dbReference type="Gene3D" id="3.90.1750.20">
    <property type="entry name" value="Putative Large Serine Recombinase, Chain B, Domain 2"/>
    <property type="match status" value="1"/>
</dbReference>
<keyword evidence="3" id="KW-0233">DNA recombination</keyword>
<evidence type="ECO:0000259" key="6">
    <source>
        <dbReference type="PROSITE" id="PS51737"/>
    </source>
</evidence>
<dbReference type="Proteomes" id="UP001288944">
    <property type="component" value="Unassembled WGS sequence"/>
</dbReference>
<dbReference type="PANTHER" id="PTHR30461:SF2">
    <property type="entry name" value="SERINE RECOMBINASE PINE-RELATED"/>
    <property type="match status" value="1"/>
</dbReference>
<evidence type="ECO:0000313" key="7">
    <source>
        <dbReference type="EMBL" id="MDZ7541400.1"/>
    </source>
</evidence>
<dbReference type="InterPro" id="IPR036162">
    <property type="entry name" value="Resolvase-like_N_sf"/>
</dbReference>
<dbReference type="PROSITE" id="PS00397">
    <property type="entry name" value="RECOMBINASES_1"/>
    <property type="match status" value="1"/>
</dbReference>
<dbReference type="SMART" id="SM00857">
    <property type="entry name" value="Resolvase"/>
    <property type="match status" value="1"/>
</dbReference>
<dbReference type="EMBL" id="WNUR01000018">
    <property type="protein sequence ID" value="MDZ7541400.1"/>
    <property type="molecule type" value="Genomic_DNA"/>
</dbReference>
<dbReference type="InterPro" id="IPR006119">
    <property type="entry name" value="Resolv_N"/>
</dbReference>
<dbReference type="SUPFAM" id="SSF53041">
    <property type="entry name" value="Resolvase-like"/>
    <property type="match status" value="1"/>
</dbReference>
<dbReference type="Pfam" id="PF13408">
    <property type="entry name" value="Zn_ribbon_recom"/>
    <property type="match status" value="1"/>
</dbReference>
<evidence type="ECO:0000256" key="4">
    <source>
        <dbReference type="PROSITE-ProRule" id="PRU10137"/>
    </source>
</evidence>
<keyword evidence="5" id="KW-0175">Coiled coil</keyword>
<dbReference type="InterPro" id="IPR025827">
    <property type="entry name" value="Zn_ribbon_recom_dom"/>
</dbReference>
<sequence>MSQGTKEQVYLYARVSTTSQEQLTSFNTQSSYRSSSYEIIEVFADYGKTATKVFNRPNFIEMLKRCNVLVEKHKGNIIFVNGNSKPQVHKILVSHSSRFMRNQLLMKQCLLALKQNNVEVIFLDMGKSSFDNDIDFVLNIFFLLDEQESKNTQFKVKKGLEKAREQRNYLPPCQKMLGFDYINGENKLMQNQDAPKAKYIFEAYSKGKSMREIAKEMDMKPNRIMEIIRNERYCGYVGYQKYYYDEKSETNKKAREYDIVPNNRIEAIISKELWDKCQEIRKSRTLRGKGVKNGVYAMSGKIRCSVCSKNFFHKGTNKKGDLWECSSKKNNGTCDSVCFNEDMLKKFLLSEKGINYFKLTIEGIIDEILSKYKVKDKSSLEINLERNIGILDRTKELYMDGEISKENYNTRSSKLKAEIKAIEEEIENIDNFNSYYDETHRLKDDYIDILNSFKVKLENGEAEDVFKNHIEYIVVGRAYDKEKEKIIPTVEEVKFKEFTSLYKILEKSEFMTTGVF</sequence>
<evidence type="ECO:0000313" key="8">
    <source>
        <dbReference type="Proteomes" id="UP001288944"/>
    </source>
</evidence>
<dbReference type="InterPro" id="IPR006118">
    <property type="entry name" value="Recombinase_CS"/>
</dbReference>
<reference evidence="7" key="1">
    <citation type="submission" date="2019-11" db="EMBL/GenBank/DDBJ databases">
        <title>Characterization of Clostridium perfringens isolates from swine manure treated agricultural soils.</title>
        <authorList>
            <person name="Wushke S.T."/>
        </authorList>
    </citation>
    <scope>NUCLEOTIDE SEQUENCE</scope>
    <source>
        <strain evidence="7">X62</strain>
    </source>
</reference>
<keyword evidence="2" id="KW-0238">DNA-binding</keyword>
<dbReference type="CDD" id="cd00338">
    <property type="entry name" value="Ser_Recombinase"/>
    <property type="match status" value="1"/>
</dbReference>
<gene>
    <name evidence="7" type="ORF">GNF83_09040</name>
</gene>
<dbReference type="InterPro" id="IPR011109">
    <property type="entry name" value="DNA_bind_recombinase_dom"/>
</dbReference>